<comment type="similarity">
    <text evidence="1">Belongs to the short-chain dehydrogenases/reductases (SDR) family.</text>
</comment>
<dbReference type="Gene3D" id="3.40.50.720">
    <property type="entry name" value="NAD(P)-binding Rossmann-like Domain"/>
    <property type="match status" value="1"/>
</dbReference>
<dbReference type="PANTHER" id="PTHR42760:SF135">
    <property type="entry name" value="BLL7886 PROTEIN"/>
    <property type="match status" value="1"/>
</dbReference>
<evidence type="ECO:0000313" key="3">
    <source>
        <dbReference type="Proteomes" id="UP001055336"/>
    </source>
</evidence>
<dbReference type="EMBL" id="CP092488">
    <property type="protein sequence ID" value="UMB69678.1"/>
    <property type="molecule type" value="Genomic_DNA"/>
</dbReference>
<name>A0ABY3VR70_9MYCO</name>
<organism evidence="2 3">
    <name type="scientific">Mycobacterium paraterrae</name>
    <dbReference type="NCBI Taxonomy" id="577492"/>
    <lineage>
        <taxon>Bacteria</taxon>
        <taxon>Bacillati</taxon>
        <taxon>Actinomycetota</taxon>
        <taxon>Actinomycetes</taxon>
        <taxon>Mycobacteriales</taxon>
        <taxon>Mycobacteriaceae</taxon>
        <taxon>Mycobacterium</taxon>
    </lineage>
</organism>
<dbReference type="Proteomes" id="UP001055336">
    <property type="component" value="Chromosome"/>
</dbReference>
<dbReference type="InterPro" id="IPR036291">
    <property type="entry name" value="NAD(P)-bd_dom_sf"/>
</dbReference>
<protein>
    <submittedName>
        <fullName evidence="2">SDR family oxidoreductase</fullName>
    </submittedName>
</protein>
<evidence type="ECO:0000256" key="1">
    <source>
        <dbReference type="ARBA" id="ARBA00006484"/>
    </source>
</evidence>
<sequence>MTTAAFADQVAVITGASGGIGRILARRYAQRGATVALIARRPDELERTADLVAAEGGVASVHVADIRDEAQCGDVVAAVLARWERLDILVNNAAVPGVDQSVSEATVENWQDVLATNLVAPMVLAREALRAAMIPAQRGNIQFVSSAAARSVQPRKAHYASAKLGLTALAETLALEVGGFGIRVNTIVVGSVAGELLDRYVARRAQEEGLDAGVLRQRVASQNKLGRLVQPDEVAEVSMWLASDAASAITGQDVNVTGG</sequence>
<proteinExistence type="inferred from homology"/>
<accession>A0ABY3VR70</accession>
<dbReference type="PRINTS" id="PR00080">
    <property type="entry name" value="SDRFAMILY"/>
</dbReference>
<keyword evidence="3" id="KW-1185">Reference proteome</keyword>
<dbReference type="RefSeq" id="WP_240261409.1">
    <property type="nucleotide sequence ID" value="NZ_CP092488.2"/>
</dbReference>
<dbReference type="PRINTS" id="PR00081">
    <property type="entry name" value="GDHRDH"/>
</dbReference>
<dbReference type="Pfam" id="PF13561">
    <property type="entry name" value="adh_short_C2"/>
    <property type="match status" value="1"/>
</dbReference>
<gene>
    <name evidence="2" type="ORF">MKK62_25685</name>
</gene>
<dbReference type="PROSITE" id="PS00061">
    <property type="entry name" value="ADH_SHORT"/>
    <property type="match status" value="1"/>
</dbReference>
<dbReference type="InterPro" id="IPR020904">
    <property type="entry name" value="Sc_DH/Rdtase_CS"/>
</dbReference>
<dbReference type="PANTHER" id="PTHR42760">
    <property type="entry name" value="SHORT-CHAIN DEHYDROGENASES/REDUCTASES FAMILY MEMBER"/>
    <property type="match status" value="1"/>
</dbReference>
<dbReference type="InterPro" id="IPR002347">
    <property type="entry name" value="SDR_fam"/>
</dbReference>
<reference evidence="2" key="1">
    <citation type="submission" date="2022-08" db="EMBL/GenBank/DDBJ databases">
        <title>Whole genome sequencing of non-tuberculosis mycobacteria type-strains.</title>
        <authorList>
            <person name="Igarashi Y."/>
            <person name="Osugi A."/>
            <person name="Mitarai S."/>
        </authorList>
    </citation>
    <scope>NUCLEOTIDE SEQUENCE</scope>
    <source>
        <strain evidence="2">DSM 45127</strain>
    </source>
</reference>
<dbReference type="CDD" id="cd05233">
    <property type="entry name" value="SDR_c"/>
    <property type="match status" value="1"/>
</dbReference>
<evidence type="ECO:0000313" key="2">
    <source>
        <dbReference type="EMBL" id="UMB69678.1"/>
    </source>
</evidence>
<dbReference type="SUPFAM" id="SSF51735">
    <property type="entry name" value="NAD(P)-binding Rossmann-fold domains"/>
    <property type="match status" value="1"/>
</dbReference>